<dbReference type="EMBL" id="PJZH01000033">
    <property type="protein sequence ID" value="PLR30234.1"/>
    <property type="molecule type" value="Genomic_DNA"/>
</dbReference>
<reference evidence="1 2" key="1">
    <citation type="submission" date="2017-12" db="EMBL/GenBank/DDBJ databases">
        <title>Characterization of six clinical isolates of Enterochimera gen. nov., a novel genus of the Yersiniaciae family and the three species Enterochimera arupensis sp. nov., Enterochimera coloradensis sp. nov, and Enterochimera californica sp. nov.</title>
        <authorList>
            <person name="Rossi A."/>
            <person name="Fisher M."/>
        </authorList>
    </citation>
    <scope>NUCLEOTIDE SEQUENCE [LARGE SCALE GENOMIC DNA]</scope>
    <source>
        <strain evidence="2">2016-Iso4</strain>
    </source>
</reference>
<evidence type="ECO:0000313" key="1">
    <source>
        <dbReference type="EMBL" id="PLR30234.1"/>
    </source>
</evidence>
<sequence length="95" mass="10193">PGENGGGVQKPVAGVEVKGKGITIQDMDKATKPVSFNMAESDTKATGKSMTGVQVKDTDWKPLLPEYQMSAKQTYQDAEWSQASTFGNNNKGKIN</sequence>
<gene>
    <name evidence="1" type="ORF">CYR32_19140</name>
</gene>
<proteinExistence type="predicted"/>
<comment type="caution">
    <text evidence="1">The sequence shown here is derived from an EMBL/GenBank/DDBJ whole genome shotgun (WGS) entry which is preliminary data.</text>
</comment>
<name>A0A2N5DU03_9GAMM</name>
<dbReference type="RefSeq" id="WP_165698280.1">
    <property type="nucleotide sequence ID" value="NZ_PJZH01000033.1"/>
</dbReference>
<accession>A0A2N5DU03</accession>
<keyword evidence="2" id="KW-1185">Reference proteome</keyword>
<protein>
    <submittedName>
        <fullName evidence="1">Uncharacterized protein</fullName>
    </submittedName>
</protein>
<organism evidence="1 2">
    <name type="scientific">Chimaeribacter coloradensis</name>
    <dbReference type="NCBI Taxonomy" id="2060068"/>
    <lineage>
        <taxon>Bacteria</taxon>
        <taxon>Pseudomonadati</taxon>
        <taxon>Pseudomonadota</taxon>
        <taxon>Gammaproteobacteria</taxon>
        <taxon>Enterobacterales</taxon>
        <taxon>Yersiniaceae</taxon>
        <taxon>Chimaeribacter</taxon>
    </lineage>
</organism>
<evidence type="ECO:0000313" key="2">
    <source>
        <dbReference type="Proteomes" id="UP000234503"/>
    </source>
</evidence>
<feature type="non-terminal residue" evidence="1">
    <location>
        <position position="1"/>
    </location>
</feature>
<dbReference type="Proteomes" id="UP000234503">
    <property type="component" value="Unassembled WGS sequence"/>
</dbReference>
<dbReference type="AlphaFoldDB" id="A0A2N5DU03"/>